<comment type="similarity">
    <text evidence="1">Belongs to the RAD23 family.</text>
</comment>
<dbReference type="AlphaFoldDB" id="A0A8T1R7P6"/>
<dbReference type="InterPro" id="IPR015940">
    <property type="entry name" value="UBA"/>
</dbReference>
<dbReference type="InterPro" id="IPR006636">
    <property type="entry name" value="STI1_HS-bd"/>
</dbReference>
<dbReference type="GO" id="GO:0003684">
    <property type="term" value="F:damaged DNA binding"/>
    <property type="evidence" value="ECO:0007669"/>
    <property type="project" value="InterPro"/>
</dbReference>
<evidence type="ECO:0008006" key="6">
    <source>
        <dbReference type="Google" id="ProtNLM"/>
    </source>
</evidence>
<dbReference type="SMART" id="SM00213">
    <property type="entry name" value="UBQ"/>
    <property type="match status" value="1"/>
</dbReference>
<dbReference type="FunFam" id="3.10.20.90:FF:000069">
    <property type="entry name" value="UV excision repair protein RAD23"/>
    <property type="match status" value="1"/>
</dbReference>
<dbReference type="GO" id="GO:0043130">
    <property type="term" value="F:ubiquitin binding"/>
    <property type="evidence" value="ECO:0007669"/>
    <property type="project" value="TreeGrafter"/>
</dbReference>
<reference evidence="4" key="1">
    <citation type="submission" date="2020-12" db="EMBL/GenBank/DDBJ databases">
        <title>WGS assembly of Carya illinoinensis cv. Pawnee.</title>
        <authorList>
            <person name="Platts A."/>
            <person name="Shu S."/>
            <person name="Wright S."/>
            <person name="Barry K."/>
            <person name="Edger P."/>
            <person name="Pires J.C."/>
            <person name="Schmutz J."/>
        </authorList>
    </citation>
    <scope>NUCLEOTIDE SEQUENCE</scope>
    <source>
        <tissue evidence="4">Leaf</tissue>
    </source>
</reference>
<dbReference type="SMART" id="SM00727">
    <property type="entry name" value="STI1"/>
    <property type="match status" value="1"/>
</dbReference>
<sequence length="358" mass="38326">MKLTVKTLEGSHFEITVQSSDTVMAVKKNIEDLQGKSNYPCGQQLLIHNGNVLKDETTLAENKVSEDGFLVVMLGKSKTLGTVGVSSTQPSPTNPPTTALVSNSTPAAEINSQTNNSSFIMSHYSAPTGTYGQAASNLVAEGNLEETIQQIMYIAGGNWDRETVAQRAVDYLYSGIPEAAEVAVSVAPFAASQATGIGAATAPVSGLPNTSPLNMFPQETFATADGGGGGLGSLEFLRNNPQFQALCSMVQSNPQILQPMLQEMGKQNLQLLRLIEEHQTDFLQMINEPPEGSEGDAFDQPVQDMPHGINVTLAEQAIDRLEAMGFDRALVIEAFLACDHSEELAANYLLENAGAWRF</sequence>
<feature type="domain" description="Ubiquitin-like" evidence="3">
    <location>
        <begin position="1"/>
        <end position="79"/>
    </location>
</feature>
<dbReference type="Pfam" id="PF09280">
    <property type="entry name" value="XPC-binding"/>
    <property type="match status" value="1"/>
</dbReference>
<evidence type="ECO:0000259" key="3">
    <source>
        <dbReference type="PROSITE" id="PS50053"/>
    </source>
</evidence>
<name>A0A8T1R7P6_CARIL</name>
<evidence type="ECO:0000259" key="2">
    <source>
        <dbReference type="PROSITE" id="PS50030"/>
    </source>
</evidence>
<dbReference type="PROSITE" id="PS50053">
    <property type="entry name" value="UBIQUITIN_2"/>
    <property type="match status" value="1"/>
</dbReference>
<dbReference type="FunFam" id="1.10.8.10:FF:000002">
    <property type="entry name" value="UV excision repair protein RAD23 homolog"/>
    <property type="match status" value="1"/>
</dbReference>
<dbReference type="GO" id="GO:0005654">
    <property type="term" value="C:nucleoplasm"/>
    <property type="evidence" value="ECO:0007669"/>
    <property type="project" value="TreeGrafter"/>
</dbReference>
<evidence type="ECO:0000313" key="4">
    <source>
        <dbReference type="EMBL" id="KAG6663400.1"/>
    </source>
</evidence>
<dbReference type="Pfam" id="PF00627">
    <property type="entry name" value="UBA"/>
    <property type="match status" value="1"/>
</dbReference>
<dbReference type="SMART" id="SM00165">
    <property type="entry name" value="UBA"/>
    <property type="match status" value="1"/>
</dbReference>
<dbReference type="GO" id="GO:0005829">
    <property type="term" value="C:cytosol"/>
    <property type="evidence" value="ECO:0007669"/>
    <property type="project" value="TreeGrafter"/>
</dbReference>
<protein>
    <recommendedName>
        <fullName evidence="6">Ubiquitin receptor RAD23</fullName>
    </recommendedName>
</protein>
<evidence type="ECO:0000256" key="1">
    <source>
        <dbReference type="ARBA" id="ARBA00009878"/>
    </source>
</evidence>
<organism evidence="4 5">
    <name type="scientific">Carya illinoinensis</name>
    <name type="common">Pecan</name>
    <dbReference type="NCBI Taxonomy" id="32201"/>
    <lineage>
        <taxon>Eukaryota</taxon>
        <taxon>Viridiplantae</taxon>
        <taxon>Streptophyta</taxon>
        <taxon>Embryophyta</taxon>
        <taxon>Tracheophyta</taxon>
        <taxon>Spermatophyta</taxon>
        <taxon>Magnoliopsida</taxon>
        <taxon>eudicotyledons</taxon>
        <taxon>Gunneridae</taxon>
        <taxon>Pentapetalae</taxon>
        <taxon>rosids</taxon>
        <taxon>fabids</taxon>
        <taxon>Fagales</taxon>
        <taxon>Juglandaceae</taxon>
        <taxon>Carya</taxon>
    </lineage>
</organism>
<dbReference type="Pfam" id="PF00240">
    <property type="entry name" value="ubiquitin"/>
    <property type="match status" value="1"/>
</dbReference>
<dbReference type="InterPro" id="IPR015360">
    <property type="entry name" value="XPC-bd"/>
</dbReference>
<proteinExistence type="inferred from homology"/>
<accession>A0A8T1R7P6</accession>
<dbReference type="CDD" id="cd01805">
    <property type="entry name" value="Ubl_Rad23"/>
    <property type="match status" value="1"/>
</dbReference>
<dbReference type="PANTHER" id="PTHR10621">
    <property type="entry name" value="UV EXCISION REPAIR PROTEIN RAD23"/>
    <property type="match status" value="1"/>
</dbReference>
<dbReference type="PANTHER" id="PTHR10621:SF0">
    <property type="entry name" value="UV EXCISION REPAIR PROTEIN RAD23"/>
    <property type="match status" value="1"/>
</dbReference>
<gene>
    <name evidence="4" type="ORF">CIPAW_02G024500</name>
</gene>
<feature type="domain" description="UBA" evidence="2">
    <location>
        <begin position="312"/>
        <end position="352"/>
    </location>
</feature>
<comment type="caution">
    <text evidence="4">The sequence shown here is derived from an EMBL/GenBank/DDBJ whole genome shotgun (WGS) entry which is preliminary data.</text>
</comment>
<dbReference type="GO" id="GO:0043161">
    <property type="term" value="P:proteasome-mediated ubiquitin-dependent protein catabolic process"/>
    <property type="evidence" value="ECO:0007669"/>
    <property type="project" value="InterPro"/>
</dbReference>
<evidence type="ECO:0000313" key="5">
    <source>
        <dbReference type="Proteomes" id="UP000811609"/>
    </source>
</evidence>
<dbReference type="PROSITE" id="PS50030">
    <property type="entry name" value="UBA"/>
    <property type="match status" value="1"/>
</dbReference>
<dbReference type="GO" id="GO:0070628">
    <property type="term" value="F:proteasome binding"/>
    <property type="evidence" value="ECO:0007669"/>
    <property type="project" value="TreeGrafter"/>
</dbReference>
<dbReference type="FunFam" id="1.10.10.540:FF:000001">
    <property type="entry name" value="UV excision repair protein RAD23 B"/>
    <property type="match status" value="1"/>
</dbReference>
<dbReference type="InterPro" id="IPR000626">
    <property type="entry name" value="Ubiquitin-like_dom"/>
</dbReference>
<dbReference type="NCBIfam" id="TIGR00601">
    <property type="entry name" value="rad23"/>
    <property type="match status" value="1"/>
</dbReference>
<dbReference type="InterPro" id="IPR004806">
    <property type="entry name" value="Rad23"/>
</dbReference>
<dbReference type="EMBL" id="CM031810">
    <property type="protein sequence ID" value="KAG6663400.1"/>
    <property type="molecule type" value="Genomic_DNA"/>
</dbReference>
<dbReference type="GO" id="GO:0006289">
    <property type="term" value="P:nucleotide-excision repair"/>
    <property type="evidence" value="ECO:0007669"/>
    <property type="project" value="InterPro"/>
</dbReference>
<dbReference type="GO" id="GO:0031593">
    <property type="term" value="F:polyubiquitin modification-dependent protein binding"/>
    <property type="evidence" value="ECO:0007669"/>
    <property type="project" value="UniProtKB-ARBA"/>
</dbReference>
<dbReference type="Proteomes" id="UP000811609">
    <property type="component" value="Chromosome 2"/>
</dbReference>
<keyword evidence="5" id="KW-1185">Reference proteome</keyword>